<dbReference type="PANTHER" id="PTHR40642:SF1">
    <property type="entry name" value="YALI0F31295P"/>
    <property type="match status" value="1"/>
</dbReference>
<dbReference type="Pfam" id="PF12720">
    <property type="entry name" value="DUF3807"/>
    <property type="match status" value="1"/>
</dbReference>
<dbReference type="EMBL" id="ML739172">
    <property type="protein sequence ID" value="KAE8351400.1"/>
    <property type="molecule type" value="Genomic_DNA"/>
</dbReference>
<evidence type="ECO:0000313" key="2">
    <source>
        <dbReference type="EMBL" id="KAE8351400.1"/>
    </source>
</evidence>
<accession>A0A5N6Z5V4</accession>
<protein>
    <submittedName>
        <fullName evidence="2">Uncharacterized protein</fullName>
    </submittedName>
</protein>
<dbReference type="InterPro" id="IPR024526">
    <property type="entry name" value="DUF3807"/>
</dbReference>
<evidence type="ECO:0000256" key="1">
    <source>
        <dbReference type="SAM" id="MobiDB-lite"/>
    </source>
</evidence>
<feature type="compositionally biased region" description="Polar residues" evidence="1">
    <location>
        <begin position="116"/>
        <end position="137"/>
    </location>
</feature>
<keyword evidence="3" id="KW-1185">Reference proteome</keyword>
<sequence length="185" mass="20759">MSTLKIPPVTIEDLQAFQAKHFPGSGQTLVSEYTCYENVTDEFADDDDDLGYYPDGVKRTLTDEQIRIFRHSEVHSLLRERQLREEELAQSSSESEGDEENNGDSIVKRPGATVGETDQSTRESQGARTRQSDSRQSMAKKHTEDKSSNPTLDYDEDATGDISHKPVASGYIPQLPGRRIVSYED</sequence>
<proteinExistence type="predicted"/>
<reference evidence="3" key="1">
    <citation type="submission" date="2019-04" db="EMBL/GenBank/DDBJ databases">
        <title>Friends and foes A comparative genomics studyof 23 Aspergillus species from section Flavi.</title>
        <authorList>
            <consortium name="DOE Joint Genome Institute"/>
            <person name="Kjaerbolling I."/>
            <person name="Vesth T."/>
            <person name="Frisvad J.C."/>
            <person name="Nybo J.L."/>
            <person name="Theobald S."/>
            <person name="Kildgaard S."/>
            <person name="Isbrandt T."/>
            <person name="Kuo A."/>
            <person name="Sato A."/>
            <person name="Lyhne E.K."/>
            <person name="Kogle M.E."/>
            <person name="Wiebenga A."/>
            <person name="Kun R.S."/>
            <person name="Lubbers R.J."/>
            <person name="Makela M.R."/>
            <person name="Barry K."/>
            <person name="Chovatia M."/>
            <person name="Clum A."/>
            <person name="Daum C."/>
            <person name="Haridas S."/>
            <person name="He G."/>
            <person name="LaButti K."/>
            <person name="Lipzen A."/>
            <person name="Mondo S."/>
            <person name="Riley R."/>
            <person name="Salamov A."/>
            <person name="Simmons B.A."/>
            <person name="Magnuson J.K."/>
            <person name="Henrissat B."/>
            <person name="Mortensen U.H."/>
            <person name="Larsen T.O."/>
            <person name="Devries R.P."/>
            <person name="Grigoriev I.V."/>
            <person name="Machida M."/>
            <person name="Baker S.E."/>
            <person name="Andersen M.R."/>
        </authorList>
    </citation>
    <scope>NUCLEOTIDE SEQUENCE [LARGE SCALE GENOMIC DNA]</scope>
    <source>
        <strain evidence="3">CBS 553.77</strain>
    </source>
</reference>
<organism evidence="2 3">
    <name type="scientific">Aspergillus coremiiformis</name>
    <dbReference type="NCBI Taxonomy" id="138285"/>
    <lineage>
        <taxon>Eukaryota</taxon>
        <taxon>Fungi</taxon>
        <taxon>Dikarya</taxon>
        <taxon>Ascomycota</taxon>
        <taxon>Pezizomycotina</taxon>
        <taxon>Eurotiomycetes</taxon>
        <taxon>Eurotiomycetidae</taxon>
        <taxon>Eurotiales</taxon>
        <taxon>Aspergillaceae</taxon>
        <taxon>Aspergillus</taxon>
        <taxon>Aspergillus subgen. Circumdati</taxon>
    </lineage>
</organism>
<dbReference type="PANTHER" id="PTHR40642">
    <property type="entry name" value="YALI0F31295P"/>
    <property type="match status" value="1"/>
</dbReference>
<name>A0A5N6Z5V4_9EURO</name>
<gene>
    <name evidence="2" type="ORF">BDV28DRAFT_20982</name>
</gene>
<dbReference type="Proteomes" id="UP000327118">
    <property type="component" value="Unassembled WGS sequence"/>
</dbReference>
<feature type="region of interest" description="Disordered" evidence="1">
    <location>
        <begin position="83"/>
        <end position="185"/>
    </location>
</feature>
<evidence type="ECO:0000313" key="3">
    <source>
        <dbReference type="Proteomes" id="UP000327118"/>
    </source>
</evidence>
<dbReference type="OrthoDB" id="5422320at2759"/>
<dbReference type="AlphaFoldDB" id="A0A5N6Z5V4"/>